<dbReference type="SUPFAM" id="SSF53850">
    <property type="entry name" value="Periplasmic binding protein-like II"/>
    <property type="match status" value="1"/>
</dbReference>
<dbReference type="InterPro" id="IPR005119">
    <property type="entry name" value="LysR_subst-bd"/>
</dbReference>
<dbReference type="CDD" id="cd08436">
    <property type="entry name" value="PBP2_LTTR_like_3"/>
    <property type="match status" value="1"/>
</dbReference>
<comment type="similarity">
    <text evidence="1">Belongs to the LysR transcriptional regulatory family.</text>
</comment>
<dbReference type="GO" id="GO:0003677">
    <property type="term" value="F:DNA binding"/>
    <property type="evidence" value="ECO:0007669"/>
    <property type="project" value="UniProtKB-KW"/>
</dbReference>
<evidence type="ECO:0000256" key="2">
    <source>
        <dbReference type="ARBA" id="ARBA00022491"/>
    </source>
</evidence>
<dbReference type="InterPro" id="IPR036390">
    <property type="entry name" value="WH_DNA-bd_sf"/>
</dbReference>
<dbReference type="GO" id="GO:0003700">
    <property type="term" value="F:DNA-binding transcription factor activity"/>
    <property type="evidence" value="ECO:0007669"/>
    <property type="project" value="InterPro"/>
</dbReference>
<dbReference type="PROSITE" id="PS50931">
    <property type="entry name" value="HTH_LYSR"/>
    <property type="match status" value="1"/>
</dbReference>
<keyword evidence="2" id="KW-0678">Repressor</keyword>
<dbReference type="InterPro" id="IPR036388">
    <property type="entry name" value="WH-like_DNA-bd_sf"/>
</dbReference>
<proteinExistence type="inferred from homology"/>
<keyword evidence="5" id="KW-0804">Transcription</keyword>
<evidence type="ECO:0000256" key="3">
    <source>
        <dbReference type="ARBA" id="ARBA00023015"/>
    </source>
</evidence>
<dbReference type="PANTHER" id="PTHR30346:SF30">
    <property type="entry name" value="SMALL NEUTRAL PROTEASE REGULATORY PROTEIN"/>
    <property type="match status" value="1"/>
</dbReference>
<dbReference type="AlphaFoldDB" id="A0A1C3HI55"/>
<dbReference type="EMBL" id="LT575490">
    <property type="protein sequence ID" value="SAY44733.1"/>
    <property type="molecule type" value="Genomic_DNA"/>
</dbReference>
<organism evidence="7">
    <name type="scientific">Serratia marcescens</name>
    <dbReference type="NCBI Taxonomy" id="615"/>
    <lineage>
        <taxon>Bacteria</taxon>
        <taxon>Pseudomonadati</taxon>
        <taxon>Pseudomonadota</taxon>
        <taxon>Gammaproteobacteria</taxon>
        <taxon>Enterobacterales</taxon>
        <taxon>Yersiniaceae</taxon>
        <taxon>Serratia</taxon>
    </lineage>
</organism>
<evidence type="ECO:0000256" key="5">
    <source>
        <dbReference type="ARBA" id="ARBA00023163"/>
    </source>
</evidence>
<evidence type="ECO:0000259" key="6">
    <source>
        <dbReference type="PROSITE" id="PS50931"/>
    </source>
</evidence>
<dbReference type="Gene3D" id="1.10.10.10">
    <property type="entry name" value="Winged helix-like DNA-binding domain superfamily/Winged helix DNA-binding domain"/>
    <property type="match status" value="1"/>
</dbReference>
<protein>
    <submittedName>
        <fullName evidence="7">HTH-type transcriptional regulator GltC</fullName>
    </submittedName>
</protein>
<dbReference type="PRINTS" id="PR00039">
    <property type="entry name" value="HTHLYSR"/>
</dbReference>
<gene>
    <name evidence="7" type="primary">gltC_3</name>
    <name evidence="7" type="ORF">PWN146_03444</name>
</gene>
<dbReference type="InterPro" id="IPR000847">
    <property type="entry name" value="LysR_HTH_N"/>
</dbReference>
<evidence type="ECO:0000256" key="1">
    <source>
        <dbReference type="ARBA" id="ARBA00009437"/>
    </source>
</evidence>
<dbReference type="Pfam" id="PF03466">
    <property type="entry name" value="LysR_substrate"/>
    <property type="match status" value="1"/>
</dbReference>
<feature type="domain" description="HTH lysR-type" evidence="6">
    <location>
        <begin position="1"/>
        <end position="58"/>
    </location>
</feature>
<dbReference type="SUPFAM" id="SSF46785">
    <property type="entry name" value="Winged helix' DNA-binding domain"/>
    <property type="match status" value="1"/>
</dbReference>
<keyword evidence="4" id="KW-0238">DNA-binding</keyword>
<dbReference type="FunFam" id="1.10.10.10:FF:000001">
    <property type="entry name" value="LysR family transcriptional regulator"/>
    <property type="match status" value="1"/>
</dbReference>
<sequence length="292" mass="32179">MNLKQIRYALAVAEEQSFTRAAQRCHTVQSALSHQIAKLEEELGCTLFERTSRRVRLTPAGQAFIPSAQRLLAAQQALVEEVTAAGDAVSGTLTIGTISTINAIDLTEKLDKFHRHYPAVNIRLYVGMSEALLEDVRQQKCDMAFVGIWPGDVDLLPMSHRQLTDEPLVALVAPQHPLANRERVNLQALAAVPLVDFYSGTGARRQTDRAFQAAGIRRHVSFEIDHIEWLENLVRRGLAAGIVPVSTAQRLSALVSIPIEGGPRRQVYCIWPQPLSNAAARFLQFSGIDMAG</sequence>
<dbReference type="Gene3D" id="3.40.190.290">
    <property type="match status" value="1"/>
</dbReference>
<evidence type="ECO:0000256" key="4">
    <source>
        <dbReference type="ARBA" id="ARBA00023125"/>
    </source>
</evidence>
<accession>A0A1C3HI55</accession>
<dbReference type="Pfam" id="PF00126">
    <property type="entry name" value="HTH_1"/>
    <property type="match status" value="1"/>
</dbReference>
<reference evidence="7" key="1">
    <citation type="submission" date="2016-05" db="EMBL/GenBank/DDBJ databases">
        <authorList>
            <person name="Cock P.J.A."/>
            <person name="Cock P.J.A."/>
        </authorList>
    </citation>
    <scope>NUCLEOTIDE SEQUENCE</scope>
    <source>
        <strain evidence="7">PWN146_assembly</strain>
    </source>
</reference>
<dbReference type="GO" id="GO:0032993">
    <property type="term" value="C:protein-DNA complex"/>
    <property type="evidence" value="ECO:0007669"/>
    <property type="project" value="TreeGrafter"/>
</dbReference>
<keyword evidence="3" id="KW-0805">Transcription regulation</keyword>
<evidence type="ECO:0000313" key="7">
    <source>
        <dbReference type="EMBL" id="SAY44733.1"/>
    </source>
</evidence>
<name>A0A1C3HI55_SERMA</name>
<dbReference type="PANTHER" id="PTHR30346">
    <property type="entry name" value="TRANSCRIPTIONAL DUAL REGULATOR HCAR-RELATED"/>
    <property type="match status" value="1"/>
</dbReference>